<dbReference type="AlphaFoldDB" id="A0A3P6T1L7"/>
<dbReference type="OMA" id="KSQEMPW"/>
<feature type="region of interest" description="Disordered" evidence="1">
    <location>
        <begin position="359"/>
        <end position="387"/>
    </location>
</feature>
<sequence length="387" mass="43852">MNETCSYVSAASIQNTLVILKRKIYGQSMMTDSTTVVQNEIEELEKRLIKMDLKLETAKKARDEYVNFLQRKCPSWKPPAMRLYKQQLASDQFQRSILDKLATNKYHWDLGKQLIAPCKEIELSNFEPNDPIPSCGPALEPDLIRIKKRLNEIAEDLENLREHRLHLSTADYYLSLGPELSSKSKQRPWKQSDKSNADDLNSFHELRKKIIQIDPHIVLDTPQPNAEDYEHIRMEYLQGKRGTVDGKKDDNETERNLARSLTDKMKNLSVCSAGNQKELNHLQEGQQIKSNPILGETSHLSQSFLQDAQKGDQKSSQAMIAANSRSMAMESTSQAPHPPDTTDDGFNFLARILGNSADAVANKKPPFTNGSKTIDLDVEDSDSDFFA</sequence>
<dbReference type="Proteomes" id="UP000277928">
    <property type="component" value="Unassembled WGS sequence"/>
</dbReference>
<feature type="region of interest" description="Disordered" evidence="1">
    <location>
        <begin position="241"/>
        <end position="261"/>
    </location>
</feature>
<feature type="region of interest" description="Disordered" evidence="1">
    <location>
        <begin position="305"/>
        <end position="345"/>
    </location>
</feature>
<evidence type="ECO:0000313" key="3">
    <source>
        <dbReference type="Proteomes" id="UP000277928"/>
    </source>
</evidence>
<protein>
    <submittedName>
        <fullName evidence="2">Uncharacterized protein</fullName>
    </submittedName>
</protein>
<name>A0A3P6T1L7_LITSI</name>
<proteinExistence type="predicted"/>
<organism evidence="2 3">
    <name type="scientific">Litomosoides sigmodontis</name>
    <name type="common">Filarial nematode worm</name>
    <dbReference type="NCBI Taxonomy" id="42156"/>
    <lineage>
        <taxon>Eukaryota</taxon>
        <taxon>Metazoa</taxon>
        <taxon>Ecdysozoa</taxon>
        <taxon>Nematoda</taxon>
        <taxon>Chromadorea</taxon>
        <taxon>Rhabditida</taxon>
        <taxon>Spirurina</taxon>
        <taxon>Spiruromorpha</taxon>
        <taxon>Filarioidea</taxon>
        <taxon>Onchocercidae</taxon>
        <taxon>Litomosoides</taxon>
    </lineage>
</organism>
<feature type="compositionally biased region" description="Polar residues" evidence="1">
    <location>
        <begin position="314"/>
        <end position="335"/>
    </location>
</feature>
<reference evidence="2 3" key="1">
    <citation type="submission" date="2018-08" db="EMBL/GenBank/DDBJ databases">
        <authorList>
            <person name="Laetsch R D."/>
            <person name="Stevens L."/>
            <person name="Kumar S."/>
            <person name="Blaxter L. M."/>
        </authorList>
    </citation>
    <scope>NUCLEOTIDE SEQUENCE [LARGE SCALE GENOMIC DNA]</scope>
</reference>
<keyword evidence="3" id="KW-1185">Reference proteome</keyword>
<dbReference type="OrthoDB" id="5799120at2759"/>
<accession>A0A3P6T1L7</accession>
<dbReference type="EMBL" id="UYRX01000190">
    <property type="protein sequence ID" value="VDK76989.1"/>
    <property type="molecule type" value="Genomic_DNA"/>
</dbReference>
<feature type="compositionally biased region" description="Basic and acidic residues" evidence="1">
    <location>
        <begin position="242"/>
        <end position="261"/>
    </location>
</feature>
<gene>
    <name evidence="2" type="ORF">NLS_LOCUS3471</name>
</gene>
<feature type="compositionally biased region" description="Acidic residues" evidence="1">
    <location>
        <begin position="376"/>
        <end position="387"/>
    </location>
</feature>
<evidence type="ECO:0000313" key="2">
    <source>
        <dbReference type="EMBL" id="VDK76989.1"/>
    </source>
</evidence>
<evidence type="ECO:0000256" key="1">
    <source>
        <dbReference type="SAM" id="MobiDB-lite"/>
    </source>
</evidence>